<proteinExistence type="predicted"/>
<dbReference type="PROSITE" id="PS50975">
    <property type="entry name" value="ATP_GRASP"/>
    <property type="match status" value="1"/>
</dbReference>
<evidence type="ECO:0000256" key="1">
    <source>
        <dbReference type="PROSITE-ProRule" id="PRU00409"/>
    </source>
</evidence>
<dbReference type="AlphaFoldDB" id="A0A9W8YW23"/>
<sequence length="687" mass="77654">MCASQTETLPEGATPDPSSQARKLCPKCFADASPSEEPSRNITNTELVPERTFANWLQSITYIPVLIKSGLSQGMASQKRTVVANSPSRPLSEASTAIVAEQPAAEEHDEHLQEDDGDVELAQSLRASTPFLPVLRLPIRDHIKTFLLLYLSLSLLPLSFTIAYLLENLPPSWITYLFPFSKHTPAFFATLRRQCRAAPGFRQRTVLVTGISMTKGLTLARAFRLTGHRVVGADFNVLRSSVWLPEWLGGRRFSKACNAVYHLEKPVYRPDMTQEERASVANKYATDILEIIQEEQVDLWVSCSGVASAAEDGMVRTMLQQRNRPRTECVQFDEETTMKYHEKNTFVRYMEELGLPVPETHEVTSHTEASTILLDNLNSNTGRKFILKPVGMDDAHRGNMTLLPFSKELGTEAYPGADTEAYVNKLPISKERPWILQQFITGNREYCTHALVVDGEVKVFVACPSSELLMHYEALPADHPPSKEMLAFTKQVAKAEKNTGKIPFTGHLSFDFMVEGDVEQQDGKTKMYAIECNPRAHTAVALFATPGAEMRGMVDAYMSVFTKKEKKEPANSEYEKWHLEAIKPPSVVRPPVDATPRYWIGHDLVTLVLLPLSRVVICPFSVFQFIDSIKEFVDHVLWWQDGLFEMWDPWPFVALYHVYWPGAILESWWRGERWSRVNVSTTKMFAC</sequence>
<evidence type="ECO:0000259" key="4">
    <source>
        <dbReference type="PROSITE" id="PS50975"/>
    </source>
</evidence>
<name>A0A9W8YW23_9PEZI</name>
<keyword evidence="1" id="KW-0067">ATP-binding</keyword>
<organism evidence="5 6">
    <name type="scientific">Gnomoniopsis smithogilvyi</name>
    <dbReference type="NCBI Taxonomy" id="1191159"/>
    <lineage>
        <taxon>Eukaryota</taxon>
        <taxon>Fungi</taxon>
        <taxon>Dikarya</taxon>
        <taxon>Ascomycota</taxon>
        <taxon>Pezizomycotina</taxon>
        <taxon>Sordariomycetes</taxon>
        <taxon>Sordariomycetidae</taxon>
        <taxon>Diaporthales</taxon>
        <taxon>Gnomoniaceae</taxon>
        <taxon>Gnomoniopsis</taxon>
    </lineage>
</organism>
<dbReference type="Proteomes" id="UP001140453">
    <property type="component" value="Unassembled WGS sequence"/>
</dbReference>
<keyword evidence="3" id="KW-0812">Transmembrane</keyword>
<keyword evidence="1" id="KW-0547">Nucleotide-binding</keyword>
<keyword evidence="6" id="KW-1185">Reference proteome</keyword>
<reference evidence="5" key="1">
    <citation type="submission" date="2022-10" db="EMBL/GenBank/DDBJ databases">
        <title>Tapping the CABI collections for fungal endophytes: first genome assemblies for Collariella, Neodidymelliopsis, Ascochyta clinopodiicola, Didymella pomorum, Didymosphaeria variabile, Neocosmospora piperis and Neocucurbitaria cava.</title>
        <authorList>
            <person name="Hill R."/>
        </authorList>
    </citation>
    <scope>NUCLEOTIDE SEQUENCE</scope>
    <source>
        <strain evidence="5">IMI 355082</strain>
    </source>
</reference>
<feature type="transmembrane region" description="Helical" evidence="3">
    <location>
        <begin position="146"/>
        <end position="166"/>
    </location>
</feature>
<evidence type="ECO:0000256" key="3">
    <source>
        <dbReference type="SAM" id="Phobius"/>
    </source>
</evidence>
<dbReference type="EMBL" id="JAPEVB010000003">
    <property type="protein sequence ID" value="KAJ4391542.1"/>
    <property type="molecule type" value="Genomic_DNA"/>
</dbReference>
<gene>
    <name evidence="5" type="ORF">N0V93_005160</name>
</gene>
<evidence type="ECO:0000256" key="2">
    <source>
        <dbReference type="SAM" id="MobiDB-lite"/>
    </source>
</evidence>
<dbReference type="InterPro" id="IPR011761">
    <property type="entry name" value="ATP-grasp"/>
</dbReference>
<keyword evidence="3" id="KW-0472">Membrane</keyword>
<dbReference type="GO" id="GO:0046872">
    <property type="term" value="F:metal ion binding"/>
    <property type="evidence" value="ECO:0007669"/>
    <property type="project" value="InterPro"/>
</dbReference>
<accession>A0A9W8YW23</accession>
<feature type="region of interest" description="Disordered" evidence="2">
    <location>
        <begin position="1"/>
        <end position="22"/>
    </location>
</feature>
<dbReference type="GO" id="GO:0005524">
    <property type="term" value="F:ATP binding"/>
    <property type="evidence" value="ECO:0007669"/>
    <property type="project" value="UniProtKB-UniRule"/>
</dbReference>
<comment type="caution">
    <text evidence="5">The sequence shown here is derived from an EMBL/GenBank/DDBJ whole genome shotgun (WGS) entry which is preliminary data.</text>
</comment>
<protein>
    <recommendedName>
        <fullName evidence="4">ATP-grasp domain-containing protein</fullName>
    </recommendedName>
</protein>
<feature type="domain" description="ATP-grasp" evidence="4">
    <location>
        <begin position="347"/>
        <end position="562"/>
    </location>
</feature>
<evidence type="ECO:0000313" key="5">
    <source>
        <dbReference type="EMBL" id="KAJ4391542.1"/>
    </source>
</evidence>
<dbReference type="SUPFAM" id="SSF56059">
    <property type="entry name" value="Glutathione synthetase ATP-binding domain-like"/>
    <property type="match status" value="1"/>
</dbReference>
<evidence type="ECO:0000313" key="6">
    <source>
        <dbReference type="Proteomes" id="UP001140453"/>
    </source>
</evidence>
<dbReference type="OrthoDB" id="186626at2759"/>
<keyword evidence="3" id="KW-1133">Transmembrane helix</keyword>